<name>A0A8S2QQ74_9BILA</name>
<dbReference type="EMBL" id="CAJOBI010008676">
    <property type="protein sequence ID" value="CAF4119271.1"/>
    <property type="molecule type" value="Genomic_DNA"/>
</dbReference>
<dbReference type="AlphaFoldDB" id="A0A8S2QQ74"/>
<keyword evidence="1" id="KW-0175">Coiled coil</keyword>
<accession>A0A8S2QQ74</accession>
<organism evidence="2 3">
    <name type="scientific">Rotaria magnacalcarata</name>
    <dbReference type="NCBI Taxonomy" id="392030"/>
    <lineage>
        <taxon>Eukaryota</taxon>
        <taxon>Metazoa</taxon>
        <taxon>Spiralia</taxon>
        <taxon>Gnathifera</taxon>
        <taxon>Rotifera</taxon>
        <taxon>Eurotatoria</taxon>
        <taxon>Bdelloidea</taxon>
        <taxon>Philodinida</taxon>
        <taxon>Philodinidae</taxon>
        <taxon>Rotaria</taxon>
    </lineage>
</organism>
<feature type="coiled-coil region" evidence="1">
    <location>
        <begin position="597"/>
        <end position="624"/>
    </location>
</feature>
<evidence type="ECO:0000313" key="3">
    <source>
        <dbReference type="Proteomes" id="UP000676336"/>
    </source>
</evidence>
<comment type="caution">
    <text evidence="2">The sequence shown here is derived from an EMBL/GenBank/DDBJ whole genome shotgun (WGS) entry which is preliminary data.</text>
</comment>
<protein>
    <submittedName>
        <fullName evidence="2">Uncharacterized protein</fullName>
    </submittedName>
</protein>
<evidence type="ECO:0000256" key="1">
    <source>
        <dbReference type="SAM" id="Coils"/>
    </source>
</evidence>
<dbReference type="Proteomes" id="UP000676336">
    <property type="component" value="Unassembled WGS sequence"/>
</dbReference>
<sequence>MVEVLANIVECNLEIASAEEIEHYINELEKLAGHDYGDKLQEYKLRKDQDDDVQSFLIKKSESSSYYETESKKWKQLFRRSDSRSVLFIHNPKENIHRWEAWLWIPNRKEKIFTLEIFVSELLDLMEEKNVFSAVVSDIELKTHLFTDNQLNLKSRRSKMNHICESLSEAYRLIGYFPLEQRCRRAISYFREEKQRFLTKISSTYKINIRSMINHDNKWMKDSKRNILINRIVENIHLENVKIGENIRLINNDDFSYEQSRSHIENLAAELNLYRWYFYGELTYDRISEGFVDLKAELHVLEKYLKRILPEDLNGERNEKFFKEERKILNYLTNIFQIDNESSNEYFIKPIEKNNYERQRLLKRGILIYDLRKVSDGHWLKQEIKSDVKRNFAGVVRLTNQHCITVFIENKQPNKFNCDIRYIYVLISTDTEIDFSMLTWFTRVMDKCVYKLSIVECPQQRSMSEDRLLHSYLNATACHWAADNKCWKALKDNFYRQKFSSRENIEQLKKWFIEDNLNEFVCDIEENVLLNDKTIEIIEKFRSIVKPIIRRYLNPEKRLELEEIKEYVDSLSKLFTSVRSFGDLAKTINHINRNENQQEIEKSIDKIRKTTDNLEEKRRELLEIDAFVDVMFEILKQTYSELLFTYQTMKENFENFEDKLHHTILLSLFEKDLLVTKNEYPDCAQQIDSIIEKSFKKFVELLEGFLEKQNTSSIVKELLVQFDRVQLHTSIKIDFDLQNVKESLEKIFNSLNQCIMNTTTDEGAIHYIRAYLQTTMMIQVDYYMNSVATFRHESLVCIENFEKWLHEFVLNSIRGAMKNEQLDN</sequence>
<reference evidence="2" key="1">
    <citation type="submission" date="2021-02" db="EMBL/GenBank/DDBJ databases">
        <authorList>
            <person name="Nowell W R."/>
        </authorList>
    </citation>
    <scope>NUCLEOTIDE SEQUENCE</scope>
</reference>
<proteinExistence type="predicted"/>
<evidence type="ECO:0000313" key="2">
    <source>
        <dbReference type="EMBL" id="CAF4119271.1"/>
    </source>
</evidence>
<gene>
    <name evidence="2" type="ORF">SMN809_LOCUS18201</name>
</gene>